<keyword evidence="6" id="KW-1185">Reference proteome</keyword>
<proteinExistence type="inferred from homology"/>
<reference evidence="6" key="1">
    <citation type="submission" date="2016-11" db="EMBL/GenBank/DDBJ databases">
        <authorList>
            <person name="Varghese N."/>
            <person name="Submissions S."/>
        </authorList>
    </citation>
    <scope>NUCLEOTIDE SEQUENCE [LARGE SCALE GENOMIC DNA]</scope>
    <source>
        <strain evidence="6">DSM 11003</strain>
    </source>
</reference>
<dbReference type="InterPro" id="IPR006683">
    <property type="entry name" value="Thioestr_dom"/>
</dbReference>
<dbReference type="GO" id="GO:0005829">
    <property type="term" value="C:cytosol"/>
    <property type="evidence" value="ECO:0007669"/>
    <property type="project" value="TreeGrafter"/>
</dbReference>
<dbReference type="OrthoDB" id="9791628at2"/>
<evidence type="ECO:0000256" key="2">
    <source>
        <dbReference type="ARBA" id="ARBA00022801"/>
    </source>
</evidence>
<dbReference type="GO" id="GO:0009062">
    <property type="term" value="P:fatty acid catabolic process"/>
    <property type="evidence" value="ECO:0007669"/>
    <property type="project" value="TreeGrafter"/>
</dbReference>
<evidence type="ECO:0000313" key="5">
    <source>
        <dbReference type="EMBL" id="SHH02421.1"/>
    </source>
</evidence>
<dbReference type="Pfam" id="PF03061">
    <property type="entry name" value="4HBT"/>
    <property type="match status" value="1"/>
</dbReference>
<evidence type="ECO:0000256" key="3">
    <source>
        <dbReference type="PROSITE-ProRule" id="PRU01106"/>
    </source>
</evidence>
<protein>
    <submittedName>
        <fullName evidence="5">Acyl-CoA hydrolase</fullName>
    </submittedName>
</protein>
<dbReference type="EMBL" id="FQWY01000024">
    <property type="protein sequence ID" value="SHH02421.1"/>
    <property type="molecule type" value="Genomic_DNA"/>
</dbReference>
<dbReference type="STRING" id="1123382.SAMN02745221_01499"/>
<dbReference type="Gene3D" id="3.10.129.10">
    <property type="entry name" value="Hotdog Thioesterase"/>
    <property type="match status" value="1"/>
</dbReference>
<dbReference type="PROSITE" id="PS51770">
    <property type="entry name" value="HOTDOG_ACOT"/>
    <property type="match status" value="1"/>
</dbReference>
<dbReference type="Proteomes" id="UP000242329">
    <property type="component" value="Unassembled WGS sequence"/>
</dbReference>
<dbReference type="PANTHER" id="PTHR11049:SF24">
    <property type="entry name" value="CYTOSOLIC ACYL COENZYME A THIOESTER HYDROLASE"/>
    <property type="match status" value="1"/>
</dbReference>
<keyword evidence="2 3" id="KW-0378">Hydrolase</keyword>
<gene>
    <name evidence="5" type="ORF">SAMN02745221_01499</name>
</gene>
<dbReference type="SUPFAM" id="SSF54637">
    <property type="entry name" value="Thioesterase/thiol ester dehydrase-isomerase"/>
    <property type="match status" value="1"/>
</dbReference>
<dbReference type="GO" id="GO:0052816">
    <property type="term" value="F:long-chain fatty acyl-CoA hydrolase activity"/>
    <property type="evidence" value="ECO:0007669"/>
    <property type="project" value="TreeGrafter"/>
</dbReference>
<name>A0A1M5PL14_9FIRM</name>
<accession>A0A1M5PL14</accession>
<dbReference type="InterPro" id="IPR029069">
    <property type="entry name" value="HotDog_dom_sf"/>
</dbReference>
<dbReference type="GO" id="GO:0006637">
    <property type="term" value="P:acyl-CoA metabolic process"/>
    <property type="evidence" value="ECO:0007669"/>
    <property type="project" value="TreeGrafter"/>
</dbReference>
<dbReference type="InterPro" id="IPR033120">
    <property type="entry name" value="HOTDOG_ACOT"/>
</dbReference>
<evidence type="ECO:0000256" key="1">
    <source>
        <dbReference type="ARBA" id="ARBA00010458"/>
    </source>
</evidence>
<evidence type="ECO:0000259" key="4">
    <source>
        <dbReference type="PROSITE" id="PS51770"/>
    </source>
</evidence>
<comment type="similarity">
    <text evidence="1">Belongs to the acyl coenzyme A hydrolase family.</text>
</comment>
<feature type="domain" description="HotDog ACOT-type" evidence="4">
    <location>
        <begin position="9"/>
        <end position="121"/>
    </location>
</feature>
<dbReference type="PANTHER" id="PTHR11049">
    <property type="entry name" value="ACYL COENZYME A THIOESTER HYDROLASE"/>
    <property type="match status" value="1"/>
</dbReference>
<evidence type="ECO:0000313" key="6">
    <source>
        <dbReference type="Proteomes" id="UP000242329"/>
    </source>
</evidence>
<dbReference type="InterPro" id="IPR040170">
    <property type="entry name" value="Cytosol_ACT"/>
</dbReference>
<dbReference type="CDD" id="cd03442">
    <property type="entry name" value="BFIT_BACH"/>
    <property type="match status" value="1"/>
</dbReference>
<dbReference type="RefSeq" id="WP_073092278.1">
    <property type="nucleotide sequence ID" value="NZ_FQWY01000024.1"/>
</dbReference>
<sequence length="163" mass="17760">MELAGKTIAESATTLSQIILPSQANPAGTAHGGELLKMMDNCAGACATRHSRAIVVTAAIDNINFHAPVFVGNLVTCKAHLTYVSNSSMEVAVSLEAEDLLQGTKECCMTAYFTFVALDMNRRPQKVPPLILLNDMEKEEFEAGKRRSQERKANPQACWLSLY</sequence>
<dbReference type="AlphaFoldDB" id="A0A1M5PL14"/>
<organism evidence="5 6">
    <name type="scientific">Thermosyntropha lipolytica DSM 11003</name>
    <dbReference type="NCBI Taxonomy" id="1123382"/>
    <lineage>
        <taxon>Bacteria</taxon>
        <taxon>Bacillati</taxon>
        <taxon>Bacillota</taxon>
        <taxon>Clostridia</taxon>
        <taxon>Eubacteriales</taxon>
        <taxon>Syntrophomonadaceae</taxon>
        <taxon>Thermosyntropha</taxon>
    </lineage>
</organism>